<name>A0A9R1CZS0_9BACT</name>
<organism evidence="5 6">
    <name type="scientific">Prevotella lacticifex</name>
    <dbReference type="NCBI Taxonomy" id="2854755"/>
    <lineage>
        <taxon>Bacteria</taxon>
        <taxon>Pseudomonadati</taxon>
        <taxon>Bacteroidota</taxon>
        <taxon>Bacteroidia</taxon>
        <taxon>Bacteroidales</taxon>
        <taxon>Prevotellaceae</taxon>
        <taxon>Prevotella</taxon>
    </lineage>
</organism>
<dbReference type="InterPro" id="IPR004843">
    <property type="entry name" value="Calcineurin-like_PHP"/>
</dbReference>
<gene>
    <name evidence="5" type="ORF">PRLR5076_31810</name>
</gene>
<dbReference type="GO" id="GO:0016020">
    <property type="term" value="C:membrane"/>
    <property type="evidence" value="ECO:0007669"/>
    <property type="project" value="GOC"/>
</dbReference>
<keyword evidence="6" id="KW-1185">Reference proteome</keyword>
<feature type="transmembrane region" description="Helical" evidence="3">
    <location>
        <begin position="66"/>
        <end position="88"/>
    </location>
</feature>
<evidence type="ECO:0000313" key="6">
    <source>
        <dbReference type="Proteomes" id="UP000825483"/>
    </source>
</evidence>
<dbReference type="EMBL" id="BPUB01000003">
    <property type="protein sequence ID" value="GJG60330.1"/>
    <property type="molecule type" value="Genomic_DNA"/>
</dbReference>
<keyword evidence="3" id="KW-1133">Transmembrane helix</keyword>
<sequence length="381" mass="42982">MARNMIFFAVLFVVLLVAPDVYIATEYINPSASGIVKVLWWLPTVLTLTCFVLANREIMHNTSMRLFFALVLCVALPKLLFVILQFVFSPVVALVTALVPVALFAYGFFFGWRRIVVRKAVCESELLPQSFDGYRILQLSDLHIGTFLKNKSFIRKLVNVVNEQHADLIVFTGDLVNVRADEVRPFVSDLSKMVSKDGVLSVMGNHDYCEYGQDHSEEYKKRNQNVLHYFERKMGWRLLDNEHVTIGRLRQANGENISESIAIIGVENISKPPFPDYGNLAVAMGELPKGMFKVLLSHDPSHWRRGVLHKTDIALTLSGHTHAGQLKIGKFSPSKWAYNEWGGKYTEGNSMLYVSTGVGGTVPFRFGAWPEINIITLKRKG</sequence>
<keyword evidence="3" id="KW-0812">Transmembrane</keyword>
<evidence type="ECO:0000259" key="4">
    <source>
        <dbReference type="Pfam" id="PF00149"/>
    </source>
</evidence>
<dbReference type="InterPro" id="IPR029052">
    <property type="entry name" value="Metallo-depent_PP-like"/>
</dbReference>
<dbReference type="Pfam" id="PF00149">
    <property type="entry name" value="Metallophos"/>
    <property type="match status" value="1"/>
</dbReference>
<dbReference type="CDD" id="cd07385">
    <property type="entry name" value="MPP_YkuE_C"/>
    <property type="match status" value="1"/>
</dbReference>
<dbReference type="GO" id="GO:0008758">
    <property type="term" value="F:UDP-2,3-diacylglucosamine hydrolase activity"/>
    <property type="evidence" value="ECO:0007669"/>
    <property type="project" value="TreeGrafter"/>
</dbReference>
<dbReference type="SUPFAM" id="SSF56300">
    <property type="entry name" value="Metallo-dependent phosphatases"/>
    <property type="match status" value="1"/>
</dbReference>
<feature type="transmembrane region" description="Helical" evidence="3">
    <location>
        <begin position="94"/>
        <end position="112"/>
    </location>
</feature>
<feature type="domain" description="Calcineurin-like phosphoesterase" evidence="4">
    <location>
        <begin position="135"/>
        <end position="323"/>
    </location>
</feature>
<keyword evidence="2" id="KW-0378">Hydrolase</keyword>
<accession>A0A9R1CZS0</accession>
<dbReference type="AlphaFoldDB" id="A0A9R1CZS0"/>
<protein>
    <submittedName>
        <fullName evidence="5">Phosphoesterase</fullName>
    </submittedName>
</protein>
<dbReference type="GO" id="GO:0046872">
    <property type="term" value="F:metal ion binding"/>
    <property type="evidence" value="ECO:0007669"/>
    <property type="project" value="UniProtKB-KW"/>
</dbReference>
<comment type="caution">
    <text evidence="5">The sequence shown here is derived from an EMBL/GenBank/DDBJ whole genome shotgun (WGS) entry which is preliminary data.</text>
</comment>
<keyword evidence="1" id="KW-0479">Metal-binding</keyword>
<evidence type="ECO:0000256" key="3">
    <source>
        <dbReference type="SAM" id="Phobius"/>
    </source>
</evidence>
<proteinExistence type="predicted"/>
<reference evidence="5" key="1">
    <citation type="journal article" date="2022" name="Int. J. Syst. Evol. Microbiol.">
        <title>Prevotella lacticifex sp. nov., isolated from the rumen of cows.</title>
        <authorList>
            <person name="Shinkai T."/>
            <person name="Ikeyama N."/>
            <person name="Kumagai M."/>
            <person name="Ohmori H."/>
            <person name="Sakamoto M."/>
            <person name="Ohkuma M."/>
            <person name="Mitsumori M."/>
        </authorList>
    </citation>
    <scope>NUCLEOTIDE SEQUENCE</scope>
    <source>
        <strain evidence="5">R5076</strain>
    </source>
</reference>
<dbReference type="Gene3D" id="3.60.21.10">
    <property type="match status" value="1"/>
</dbReference>
<evidence type="ECO:0000313" key="5">
    <source>
        <dbReference type="EMBL" id="GJG60330.1"/>
    </source>
</evidence>
<keyword evidence="3" id="KW-0472">Membrane</keyword>
<dbReference type="GO" id="GO:0009245">
    <property type="term" value="P:lipid A biosynthetic process"/>
    <property type="evidence" value="ECO:0007669"/>
    <property type="project" value="TreeGrafter"/>
</dbReference>
<dbReference type="Proteomes" id="UP000825483">
    <property type="component" value="Unassembled WGS sequence"/>
</dbReference>
<feature type="transmembrane region" description="Helical" evidence="3">
    <location>
        <begin position="33"/>
        <end position="54"/>
    </location>
</feature>
<evidence type="ECO:0000256" key="2">
    <source>
        <dbReference type="ARBA" id="ARBA00022801"/>
    </source>
</evidence>
<dbReference type="RefSeq" id="WP_223952280.1">
    <property type="nucleotide sequence ID" value="NZ_BPTX01000001.1"/>
</dbReference>
<evidence type="ECO:0000256" key="1">
    <source>
        <dbReference type="ARBA" id="ARBA00022723"/>
    </source>
</evidence>
<dbReference type="InterPro" id="IPR051158">
    <property type="entry name" value="Metallophosphoesterase_sf"/>
</dbReference>
<dbReference type="PANTHER" id="PTHR31302:SF31">
    <property type="entry name" value="PHOSPHODIESTERASE YAEI"/>
    <property type="match status" value="1"/>
</dbReference>
<dbReference type="PANTHER" id="PTHR31302">
    <property type="entry name" value="TRANSMEMBRANE PROTEIN WITH METALLOPHOSPHOESTERASE DOMAIN-RELATED"/>
    <property type="match status" value="1"/>
</dbReference>